<dbReference type="NCBIfam" id="TIGR00277">
    <property type="entry name" value="HDIG"/>
    <property type="match status" value="1"/>
</dbReference>
<reference evidence="3 4" key="1">
    <citation type="submission" date="2016-10" db="EMBL/GenBank/DDBJ databases">
        <authorList>
            <person name="de Groot N.N."/>
        </authorList>
    </citation>
    <scope>NUCLEOTIDE SEQUENCE [LARGE SCALE GENOMIC DNA]</scope>
    <source>
        <strain evidence="3 4">DSM 1283</strain>
    </source>
</reference>
<dbReference type="PANTHER" id="PTHR37294">
    <property type="entry name" value="3'-5' EXORIBONUCLEASE YHAM"/>
    <property type="match status" value="1"/>
</dbReference>
<dbReference type="InterPro" id="IPR006674">
    <property type="entry name" value="HD_domain"/>
</dbReference>
<dbReference type="GO" id="GO:0016787">
    <property type="term" value="F:hydrolase activity"/>
    <property type="evidence" value="ECO:0007669"/>
    <property type="project" value="UniProtKB-KW"/>
</dbReference>
<dbReference type="SMART" id="SM00471">
    <property type="entry name" value="HDc"/>
    <property type="match status" value="1"/>
</dbReference>
<organism evidence="3 4">
    <name type="scientific">Anaerocolumna aminovalerica</name>
    <dbReference type="NCBI Taxonomy" id="1527"/>
    <lineage>
        <taxon>Bacteria</taxon>
        <taxon>Bacillati</taxon>
        <taxon>Bacillota</taxon>
        <taxon>Clostridia</taxon>
        <taxon>Lachnospirales</taxon>
        <taxon>Lachnospiraceae</taxon>
        <taxon>Anaerocolumna</taxon>
    </lineage>
</organism>
<feature type="domain" description="HD/PDEase" evidence="2">
    <location>
        <begin position="201"/>
        <end position="334"/>
    </location>
</feature>
<proteinExistence type="predicted"/>
<name>A0A1I5HNI7_9FIRM</name>
<accession>A0A1I5HNI7</accession>
<dbReference type="InterPro" id="IPR003607">
    <property type="entry name" value="HD/PDEase_dom"/>
</dbReference>
<protein>
    <submittedName>
        <fullName evidence="3">3'-5' exoribonuclease</fullName>
    </submittedName>
</protein>
<dbReference type="Proteomes" id="UP000198806">
    <property type="component" value="Unassembled WGS sequence"/>
</dbReference>
<dbReference type="Gene3D" id="1.10.3210.10">
    <property type="entry name" value="Hypothetical protein af1432"/>
    <property type="match status" value="1"/>
</dbReference>
<dbReference type="SUPFAM" id="SSF109604">
    <property type="entry name" value="HD-domain/PDEase-like"/>
    <property type="match status" value="1"/>
</dbReference>
<dbReference type="GO" id="GO:0031125">
    <property type="term" value="P:rRNA 3'-end processing"/>
    <property type="evidence" value="ECO:0007669"/>
    <property type="project" value="TreeGrafter"/>
</dbReference>
<dbReference type="PANTHER" id="PTHR37294:SF1">
    <property type="entry name" value="3'-5' EXORIBONUCLEASE YHAM"/>
    <property type="match status" value="1"/>
</dbReference>
<evidence type="ECO:0000256" key="1">
    <source>
        <dbReference type="ARBA" id="ARBA00022801"/>
    </source>
</evidence>
<sequence>MDSKGTFQWFFFWASLKLGKITTLILCNNSVQYKHVRLERSGSNRMKYIKDLREGDIISETYLCKEKRNLMTKAGNDYFSLSLQDKSGNLDGKVWKLHNGIEEFEAMEYIHVEGRIICFQGALQLNIERVRRSQEGEYNPADFVPSTNKNIEEMYSEILKYISRLQEPHLRKLAESFFVNDTAFIHKFKKHSAAKTVHHGFIGGLLEHTLSVVKLCDYFACQYPIINRDLLITAAMFHDIGKMEELSSFPENDYTDEGQLLGHIFIGAEILGNRIQTIPGFPKHLALELRHCILSHHGELEYGSPKKPAIAEAFALNFADNADAKLQTMTEILQGADVKCDWIGYNRFFESNIRRTTI</sequence>
<evidence type="ECO:0000313" key="3">
    <source>
        <dbReference type="EMBL" id="SFO49381.1"/>
    </source>
</evidence>
<gene>
    <name evidence="3" type="ORF">SAMN04489757_13146</name>
</gene>
<keyword evidence="4" id="KW-1185">Reference proteome</keyword>
<evidence type="ECO:0000313" key="4">
    <source>
        <dbReference type="Proteomes" id="UP000198806"/>
    </source>
</evidence>
<dbReference type="AlphaFoldDB" id="A0A1I5HNI7"/>
<evidence type="ECO:0000259" key="2">
    <source>
        <dbReference type="SMART" id="SM00471"/>
    </source>
</evidence>
<dbReference type="STRING" id="1527.SAMN04489757_13146"/>
<dbReference type="Pfam" id="PF01966">
    <property type="entry name" value="HD"/>
    <property type="match status" value="1"/>
</dbReference>
<dbReference type="CDD" id="cd00077">
    <property type="entry name" value="HDc"/>
    <property type="match status" value="1"/>
</dbReference>
<keyword evidence="1" id="KW-0378">Hydrolase</keyword>
<dbReference type="CDD" id="cd04492">
    <property type="entry name" value="YhaM_OBF_like"/>
    <property type="match status" value="1"/>
</dbReference>
<dbReference type="EMBL" id="FOWD01000031">
    <property type="protein sequence ID" value="SFO49381.1"/>
    <property type="molecule type" value="Genomic_DNA"/>
</dbReference>
<dbReference type="InterPro" id="IPR050798">
    <property type="entry name" value="YhaM_exoribonuc/phosphodiest"/>
</dbReference>
<dbReference type="InterPro" id="IPR006675">
    <property type="entry name" value="HDIG_dom"/>
</dbReference>